<sequence length="56" mass="5959">YCYEDISSIISTEKTFDFVLNGFTIFIVGLIASLGTSLPSSYSSNTSPTAPLTNSS</sequence>
<dbReference type="AlphaFoldDB" id="A0A7T8GZX4"/>
<keyword evidence="2" id="KW-0472">Membrane</keyword>
<feature type="non-terminal residue" evidence="3">
    <location>
        <position position="56"/>
    </location>
</feature>
<feature type="region of interest" description="Disordered" evidence="1">
    <location>
        <begin position="37"/>
        <end position="56"/>
    </location>
</feature>
<keyword evidence="2" id="KW-1133">Transmembrane helix</keyword>
<evidence type="ECO:0000256" key="2">
    <source>
        <dbReference type="SAM" id="Phobius"/>
    </source>
</evidence>
<accession>A0A7T8GZX4</accession>
<evidence type="ECO:0000313" key="4">
    <source>
        <dbReference type="Proteomes" id="UP000595437"/>
    </source>
</evidence>
<keyword evidence="2" id="KW-0812">Transmembrane</keyword>
<gene>
    <name evidence="3" type="ORF">FKW44_015156</name>
</gene>
<evidence type="ECO:0000313" key="3">
    <source>
        <dbReference type="EMBL" id="QQP40940.1"/>
    </source>
</evidence>
<name>A0A7T8GZX4_CALRO</name>
<protein>
    <submittedName>
        <fullName evidence="3">Uncharacterized protein</fullName>
    </submittedName>
</protein>
<keyword evidence="4" id="KW-1185">Reference proteome</keyword>
<dbReference type="Proteomes" id="UP000595437">
    <property type="component" value="Chromosome 10"/>
</dbReference>
<proteinExistence type="predicted"/>
<feature type="transmembrane region" description="Helical" evidence="2">
    <location>
        <begin position="18"/>
        <end position="38"/>
    </location>
</feature>
<feature type="non-terminal residue" evidence="3">
    <location>
        <position position="1"/>
    </location>
</feature>
<dbReference type="EMBL" id="CP045899">
    <property type="protein sequence ID" value="QQP40940.1"/>
    <property type="molecule type" value="Genomic_DNA"/>
</dbReference>
<reference evidence="4" key="1">
    <citation type="submission" date="2021-01" db="EMBL/GenBank/DDBJ databases">
        <title>Caligus Genome Assembly.</title>
        <authorList>
            <person name="Gallardo-Escarate C."/>
        </authorList>
    </citation>
    <scope>NUCLEOTIDE SEQUENCE [LARGE SCALE GENOMIC DNA]</scope>
</reference>
<evidence type="ECO:0000256" key="1">
    <source>
        <dbReference type="SAM" id="MobiDB-lite"/>
    </source>
</evidence>
<organism evidence="3 4">
    <name type="scientific">Caligus rogercresseyi</name>
    <name type="common">Sea louse</name>
    <dbReference type="NCBI Taxonomy" id="217165"/>
    <lineage>
        <taxon>Eukaryota</taxon>
        <taxon>Metazoa</taxon>
        <taxon>Ecdysozoa</taxon>
        <taxon>Arthropoda</taxon>
        <taxon>Crustacea</taxon>
        <taxon>Multicrustacea</taxon>
        <taxon>Hexanauplia</taxon>
        <taxon>Copepoda</taxon>
        <taxon>Siphonostomatoida</taxon>
        <taxon>Caligidae</taxon>
        <taxon>Caligus</taxon>
    </lineage>
</organism>